<evidence type="ECO:0000256" key="1">
    <source>
        <dbReference type="SAM" id="MobiDB-lite"/>
    </source>
</evidence>
<dbReference type="OrthoDB" id="5800476at2759"/>
<feature type="domain" description="Protein kinase" evidence="2">
    <location>
        <begin position="1"/>
        <end position="131"/>
    </location>
</feature>
<organism evidence="3 4">
    <name type="scientific">Anaeramoeba ignava</name>
    <name type="common">Anaerobic marine amoeba</name>
    <dbReference type="NCBI Taxonomy" id="1746090"/>
    <lineage>
        <taxon>Eukaryota</taxon>
        <taxon>Metamonada</taxon>
        <taxon>Anaeramoebidae</taxon>
        <taxon>Anaeramoeba</taxon>
    </lineage>
</organism>
<keyword evidence="3" id="KW-0808">Transferase</keyword>
<accession>A0A9Q0R666</accession>
<dbReference type="GO" id="GO:0004672">
    <property type="term" value="F:protein kinase activity"/>
    <property type="evidence" value="ECO:0007669"/>
    <property type="project" value="InterPro"/>
</dbReference>
<name>A0A9Q0R666_ANAIG</name>
<dbReference type="AlphaFoldDB" id="A0A9Q0R666"/>
<evidence type="ECO:0000259" key="2">
    <source>
        <dbReference type="PROSITE" id="PS50011"/>
    </source>
</evidence>
<dbReference type="SUPFAM" id="SSF56112">
    <property type="entry name" value="Protein kinase-like (PK-like)"/>
    <property type="match status" value="1"/>
</dbReference>
<proteinExistence type="predicted"/>
<keyword evidence="3" id="KW-0418">Kinase</keyword>
<dbReference type="InterPro" id="IPR000719">
    <property type="entry name" value="Prot_kinase_dom"/>
</dbReference>
<comment type="caution">
    <text evidence="3">The sequence shown here is derived from an EMBL/GenBank/DDBJ whole genome shotgun (WGS) entry which is preliminary data.</text>
</comment>
<evidence type="ECO:0000313" key="3">
    <source>
        <dbReference type="EMBL" id="KAJ5067469.1"/>
    </source>
</evidence>
<evidence type="ECO:0000313" key="4">
    <source>
        <dbReference type="Proteomes" id="UP001149090"/>
    </source>
</evidence>
<keyword evidence="4" id="KW-1185">Reference proteome</keyword>
<feature type="compositionally biased region" description="Polar residues" evidence="1">
    <location>
        <begin position="234"/>
        <end position="251"/>
    </location>
</feature>
<sequence length="261" mass="30591">MIDFGLSKRYKDPETHLHIPYKKNKKLTGTARYASVNTHLGIEQSRRDDLEGIGYVLCYFLLGCLPWQGLNATSRKQKYERIAETKIRTSVEELTKSLPMEFSMYLSVVRNLRFEETPDYSYLRKIFRDLFCKEGFLYDGIFDWTPNDKQTHQSGKKEQKSMILLKTNQTGNDSLKRKRINQFGNNNNNNNNNNNKNPNLETSKTNDRNSSIRLLPKEEYLGKRHRAQIKKTRTTQISHNQEKSTLSFSNTKTHESQLIRV</sequence>
<feature type="compositionally biased region" description="Polar residues" evidence="1">
    <location>
        <begin position="200"/>
        <end position="212"/>
    </location>
</feature>
<dbReference type="GO" id="GO:0005524">
    <property type="term" value="F:ATP binding"/>
    <property type="evidence" value="ECO:0007669"/>
    <property type="project" value="InterPro"/>
</dbReference>
<protein>
    <submittedName>
        <fullName evidence="3">Casein kinase 1-like protein</fullName>
    </submittedName>
</protein>
<feature type="compositionally biased region" description="Low complexity" evidence="1">
    <location>
        <begin position="185"/>
        <end position="199"/>
    </location>
</feature>
<feature type="compositionally biased region" description="Basic residues" evidence="1">
    <location>
        <begin position="223"/>
        <end position="233"/>
    </location>
</feature>
<dbReference type="OMA" id="WEGHEND"/>
<feature type="region of interest" description="Disordered" evidence="1">
    <location>
        <begin position="148"/>
        <end position="261"/>
    </location>
</feature>
<reference evidence="3" key="1">
    <citation type="submission" date="2022-10" db="EMBL/GenBank/DDBJ databases">
        <title>Novel sulphate-reducing endosymbionts in the free-living metamonad Anaeramoeba.</title>
        <authorList>
            <person name="Jerlstrom-Hultqvist J."/>
            <person name="Cepicka I."/>
            <person name="Gallot-Lavallee L."/>
            <person name="Salas-Leiva D."/>
            <person name="Curtis B.A."/>
            <person name="Zahonova K."/>
            <person name="Pipaliya S."/>
            <person name="Dacks J."/>
            <person name="Roger A.J."/>
        </authorList>
    </citation>
    <scope>NUCLEOTIDE SEQUENCE</scope>
    <source>
        <strain evidence="3">BMAN</strain>
    </source>
</reference>
<feature type="compositionally biased region" description="Basic and acidic residues" evidence="1">
    <location>
        <begin position="149"/>
        <end position="160"/>
    </location>
</feature>
<dbReference type="PROSITE" id="PS50011">
    <property type="entry name" value="PROTEIN_KINASE_DOM"/>
    <property type="match status" value="1"/>
</dbReference>
<feature type="compositionally biased region" description="Basic and acidic residues" evidence="1">
    <location>
        <begin position="252"/>
        <end position="261"/>
    </location>
</feature>
<dbReference type="Proteomes" id="UP001149090">
    <property type="component" value="Unassembled WGS sequence"/>
</dbReference>
<dbReference type="InterPro" id="IPR050235">
    <property type="entry name" value="CK1_Ser-Thr_kinase"/>
</dbReference>
<dbReference type="Gene3D" id="1.10.510.10">
    <property type="entry name" value="Transferase(Phosphotransferase) domain 1"/>
    <property type="match status" value="1"/>
</dbReference>
<dbReference type="PANTHER" id="PTHR11909">
    <property type="entry name" value="CASEIN KINASE-RELATED"/>
    <property type="match status" value="1"/>
</dbReference>
<dbReference type="InterPro" id="IPR011009">
    <property type="entry name" value="Kinase-like_dom_sf"/>
</dbReference>
<gene>
    <name evidence="3" type="ORF">M0811_12919</name>
</gene>
<dbReference type="EMBL" id="JAPDFW010000127">
    <property type="protein sequence ID" value="KAJ5067469.1"/>
    <property type="molecule type" value="Genomic_DNA"/>
</dbReference>